<dbReference type="KEGG" id="tmai:FVE67_01090"/>
<protein>
    <recommendedName>
        <fullName evidence="3">Outer membrane protein assembly factor BamE</fullName>
    </recommendedName>
</protein>
<keyword evidence="2" id="KW-1185">Reference proteome</keyword>
<dbReference type="AlphaFoldDB" id="A0A6H1WQN6"/>
<evidence type="ECO:0000313" key="2">
    <source>
        <dbReference type="Proteomes" id="UP000501253"/>
    </source>
</evidence>
<organism evidence="1 2">
    <name type="scientific">Thermosulfurimonas marina</name>
    <dbReference type="NCBI Taxonomy" id="2047767"/>
    <lineage>
        <taxon>Bacteria</taxon>
        <taxon>Pseudomonadati</taxon>
        <taxon>Thermodesulfobacteriota</taxon>
        <taxon>Thermodesulfobacteria</taxon>
        <taxon>Thermodesulfobacteriales</taxon>
        <taxon>Thermodesulfobacteriaceae</taxon>
        <taxon>Thermosulfurimonas</taxon>
    </lineage>
</organism>
<gene>
    <name evidence="1" type="ORF">FVE67_01090</name>
</gene>
<sequence>MRRLLLIGLLMGMVACTPKPGVNLASKACMVKKQVSAEEVRRYLGPPQRVERLPDGRVVWFYYNLQKDALAAVPFLGEKFGRQEIEVLRITFSAGRVVDCLYYVTEPRS</sequence>
<evidence type="ECO:0000313" key="1">
    <source>
        <dbReference type="EMBL" id="QJA05470.1"/>
    </source>
</evidence>
<dbReference type="Proteomes" id="UP000501253">
    <property type="component" value="Chromosome"/>
</dbReference>
<evidence type="ECO:0008006" key="3">
    <source>
        <dbReference type="Google" id="ProtNLM"/>
    </source>
</evidence>
<name>A0A6H1WQN6_9BACT</name>
<proteinExistence type="predicted"/>
<dbReference type="EMBL" id="CP042909">
    <property type="protein sequence ID" value="QJA05470.1"/>
    <property type="molecule type" value="Genomic_DNA"/>
</dbReference>
<dbReference type="PROSITE" id="PS51257">
    <property type="entry name" value="PROKAR_LIPOPROTEIN"/>
    <property type="match status" value="1"/>
</dbReference>
<accession>A0A6H1WQN6</accession>
<dbReference type="RefSeq" id="WP_168718835.1">
    <property type="nucleotide sequence ID" value="NZ_CP042909.1"/>
</dbReference>
<reference evidence="1 2" key="1">
    <citation type="submission" date="2019-08" db="EMBL/GenBank/DDBJ databases">
        <title>Complete genome sequence of Thermosulfurimonas marina SU872T, an anaerobic thermophilic chemolithoautotrophic bacterium isolated from a shallow marine hydrothermal vent.</title>
        <authorList>
            <person name="Allioux M."/>
            <person name="Jebbar M."/>
            <person name="Slobodkina G."/>
            <person name="Slobodkin A."/>
            <person name="Moalic Y."/>
            <person name="Frolova A."/>
            <person name="Shao Z."/>
            <person name="Alain K."/>
        </authorList>
    </citation>
    <scope>NUCLEOTIDE SEQUENCE [LARGE SCALE GENOMIC DNA]</scope>
    <source>
        <strain evidence="1 2">SU872</strain>
    </source>
</reference>